<dbReference type="NCBIfam" id="TIGR04086">
    <property type="entry name" value="TIGR04086_membr"/>
    <property type="match status" value="1"/>
</dbReference>
<dbReference type="EMBL" id="QRDZ01000002">
    <property type="protein sequence ID" value="RED87704.1"/>
    <property type="molecule type" value="Genomic_DNA"/>
</dbReference>
<protein>
    <submittedName>
        <fullName evidence="2">Putative membrane protein (TIGR04086 family)</fullName>
    </submittedName>
</protein>
<dbReference type="RefSeq" id="WP_116059103.1">
    <property type="nucleotide sequence ID" value="NZ_QRDZ01000002.1"/>
</dbReference>
<feature type="transmembrane region" description="Helical" evidence="1">
    <location>
        <begin position="20"/>
        <end position="42"/>
    </location>
</feature>
<keyword evidence="3" id="KW-1185">Reference proteome</keyword>
<comment type="caution">
    <text evidence="2">The sequence shown here is derived from an EMBL/GenBank/DDBJ whole genome shotgun (WGS) entry which is preliminary data.</text>
</comment>
<feature type="transmembrane region" description="Helical" evidence="1">
    <location>
        <begin position="75"/>
        <end position="98"/>
    </location>
</feature>
<keyword evidence="1" id="KW-1133">Transmembrane helix</keyword>
<dbReference type="Proteomes" id="UP000256977">
    <property type="component" value="Unassembled WGS sequence"/>
</dbReference>
<keyword evidence="1" id="KW-0472">Membrane</keyword>
<dbReference type="AlphaFoldDB" id="A0A3D9KQ65"/>
<dbReference type="Pfam" id="PF12670">
    <property type="entry name" value="DUF3792"/>
    <property type="match status" value="1"/>
</dbReference>
<sequence length="134" mass="13725">MSSLSRIFGLRNASPVASGLYWSGIWLAVGAIILSILLAGSSLKESGMLPWVFGVHGFATLAGGFVSAKKSGRRGWYFGMANGLLYSALLLAISFLATDAGWSTAVPILLLVTCLSGAVGGMLGVNAGSAAKTR</sequence>
<dbReference type="InterPro" id="IPR023804">
    <property type="entry name" value="DUF3792_TM"/>
</dbReference>
<name>A0A3D9KQ65_9BACL</name>
<organism evidence="2 3">
    <name type="scientific">Cohnella phaseoli</name>
    <dbReference type="NCBI Taxonomy" id="456490"/>
    <lineage>
        <taxon>Bacteria</taxon>
        <taxon>Bacillati</taxon>
        <taxon>Bacillota</taxon>
        <taxon>Bacilli</taxon>
        <taxon>Bacillales</taxon>
        <taxon>Paenibacillaceae</taxon>
        <taxon>Cohnella</taxon>
    </lineage>
</organism>
<gene>
    <name evidence="2" type="ORF">DFP98_102184</name>
</gene>
<evidence type="ECO:0000313" key="2">
    <source>
        <dbReference type="EMBL" id="RED87704.1"/>
    </source>
</evidence>
<proteinExistence type="predicted"/>
<evidence type="ECO:0000313" key="3">
    <source>
        <dbReference type="Proteomes" id="UP000256977"/>
    </source>
</evidence>
<keyword evidence="1" id="KW-0812">Transmembrane</keyword>
<accession>A0A3D9KQ65</accession>
<evidence type="ECO:0000256" key="1">
    <source>
        <dbReference type="SAM" id="Phobius"/>
    </source>
</evidence>
<dbReference type="OrthoDB" id="2381657at2"/>
<reference evidence="2 3" key="1">
    <citation type="submission" date="2018-07" db="EMBL/GenBank/DDBJ databases">
        <title>Genomic Encyclopedia of Type Strains, Phase III (KMG-III): the genomes of soil and plant-associated and newly described type strains.</title>
        <authorList>
            <person name="Whitman W."/>
        </authorList>
    </citation>
    <scope>NUCLEOTIDE SEQUENCE [LARGE SCALE GENOMIC DNA]</scope>
    <source>
        <strain evidence="2 3">CECT 7287</strain>
    </source>
</reference>
<feature type="transmembrane region" description="Helical" evidence="1">
    <location>
        <begin position="104"/>
        <end position="125"/>
    </location>
</feature>
<feature type="transmembrane region" description="Helical" evidence="1">
    <location>
        <begin position="48"/>
        <end position="68"/>
    </location>
</feature>